<dbReference type="EMBL" id="JAAAXW010000214">
    <property type="protein sequence ID" value="KAF9540116.1"/>
    <property type="molecule type" value="Genomic_DNA"/>
</dbReference>
<name>A0A9P6F1B4_9FUNG</name>
<keyword evidence="2" id="KW-0813">Transport</keyword>
<dbReference type="GO" id="GO:0016020">
    <property type="term" value="C:membrane"/>
    <property type="evidence" value="ECO:0007669"/>
    <property type="project" value="UniProtKB-SubCell"/>
</dbReference>
<protein>
    <submittedName>
        <fullName evidence="7">Uncharacterized protein</fullName>
    </submittedName>
</protein>
<evidence type="ECO:0000313" key="7">
    <source>
        <dbReference type="EMBL" id="KAF9540116.1"/>
    </source>
</evidence>
<evidence type="ECO:0000256" key="5">
    <source>
        <dbReference type="ARBA" id="ARBA00023136"/>
    </source>
</evidence>
<feature type="transmembrane region" description="Helical" evidence="6">
    <location>
        <begin position="104"/>
        <end position="129"/>
    </location>
</feature>
<dbReference type="PANTHER" id="PTHR42718">
    <property type="entry name" value="MAJOR FACILITATOR SUPERFAMILY MULTIDRUG TRANSPORTER MFSC"/>
    <property type="match status" value="1"/>
</dbReference>
<dbReference type="Proteomes" id="UP000723463">
    <property type="component" value="Unassembled WGS sequence"/>
</dbReference>
<keyword evidence="3 6" id="KW-0812">Transmembrane</keyword>
<evidence type="ECO:0000313" key="8">
    <source>
        <dbReference type="Proteomes" id="UP000723463"/>
    </source>
</evidence>
<evidence type="ECO:0000256" key="2">
    <source>
        <dbReference type="ARBA" id="ARBA00022448"/>
    </source>
</evidence>
<sequence length="130" mass="14535">MDNYYRHNTRGQTLDHLIVLVLGFIFILASKDESTISDRRIDYLGIFLFCAGIVCIILYLTVSTASGWVSAKTLAPFIVSLVLLIAFVFLEYKIDYPIMPSTSGVLSVWSLPCLIIVYDSAGLSAMFYFS</sequence>
<keyword evidence="4 6" id="KW-1133">Transmembrane helix</keyword>
<feature type="transmembrane region" description="Helical" evidence="6">
    <location>
        <begin position="41"/>
        <end position="62"/>
    </location>
</feature>
<gene>
    <name evidence="7" type="ORF">EC957_004630</name>
</gene>
<dbReference type="PANTHER" id="PTHR42718:SF9">
    <property type="entry name" value="MAJOR FACILITATOR SUPERFAMILY MULTIDRUG TRANSPORTER MFSC"/>
    <property type="match status" value="1"/>
</dbReference>
<proteinExistence type="predicted"/>
<keyword evidence="5 6" id="KW-0472">Membrane</keyword>
<keyword evidence="8" id="KW-1185">Reference proteome</keyword>
<accession>A0A9P6F1B4</accession>
<dbReference type="AlphaFoldDB" id="A0A9P6F1B4"/>
<comment type="caution">
    <text evidence="7">The sequence shown here is derived from an EMBL/GenBank/DDBJ whole genome shotgun (WGS) entry which is preliminary data.</text>
</comment>
<feature type="transmembrane region" description="Helical" evidence="6">
    <location>
        <begin position="12"/>
        <end position="29"/>
    </location>
</feature>
<evidence type="ECO:0000256" key="3">
    <source>
        <dbReference type="ARBA" id="ARBA00022692"/>
    </source>
</evidence>
<reference evidence="7" key="1">
    <citation type="journal article" date="2020" name="Fungal Divers.">
        <title>Resolving the Mortierellaceae phylogeny through synthesis of multi-gene phylogenetics and phylogenomics.</title>
        <authorList>
            <person name="Vandepol N."/>
            <person name="Liber J."/>
            <person name="Desiro A."/>
            <person name="Na H."/>
            <person name="Kennedy M."/>
            <person name="Barry K."/>
            <person name="Grigoriev I.V."/>
            <person name="Miller A.N."/>
            <person name="O'Donnell K."/>
            <person name="Stajich J.E."/>
            <person name="Bonito G."/>
        </authorList>
    </citation>
    <scope>NUCLEOTIDE SEQUENCE</scope>
    <source>
        <strain evidence="7">NRRL 2591</strain>
    </source>
</reference>
<evidence type="ECO:0000256" key="6">
    <source>
        <dbReference type="SAM" id="Phobius"/>
    </source>
</evidence>
<organism evidence="7 8">
    <name type="scientific">Mortierella hygrophila</name>
    <dbReference type="NCBI Taxonomy" id="979708"/>
    <lineage>
        <taxon>Eukaryota</taxon>
        <taxon>Fungi</taxon>
        <taxon>Fungi incertae sedis</taxon>
        <taxon>Mucoromycota</taxon>
        <taxon>Mortierellomycotina</taxon>
        <taxon>Mortierellomycetes</taxon>
        <taxon>Mortierellales</taxon>
        <taxon>Mortierellaceae</taxon>
        <taxon>Mortierella</taxon>
    </lineage>
</organism>
<feature type="transmembrane region" description="Helical" evidence="6">
    <location>
        <begin position="74"/>
        <end position="92"/>
    </location>
</feature>
<comment type="subcellular location">
    <subcellularLocation>
        <location evidence="1">Membrane</location>
        <topology evidence="1">Multi-pass membrane protein</topology>
    </subcellularLocation>
</comment>
<evidence type="ECO:0000256" key="4">
    <source>
        <dbReference type="ARBA" id="ARBA00022989"/>
    </source>
</evidence>
<evidence type="ECO:0000256" key="1">
    <source>
        <dbReference type="ARBA" id="ARBA00004141"/>
    </source>
</evidence>